<name>A0A811L5J1_9BILA</name>
<protein>
    <submittedName>
        <fullName evidence="2">Uncharacterized protein</fullName>
    </submittedName>
</protein>
<dbReference type="OrthoDB" id="10531727at2759"/>
<dbReference type="AlphaFoldDB" id="A0A811L5J1"/>
<dbReference type="EMBL" id="CAJFDH010000005">
    <property type="protein sequence ID" value="CAD5223532.1"/>
    <property type="molecule type" value="Genomic_DNA"/>
</dbReference>
<evidence type="ECO:0000256" key="1">
    <source>
        <dbReference type="SAM" id="Phobius"/>
    </source>
</evidence>
<feature type="transmembrane region" description="Helical" evidence="1">
    <location>
        <begin position="38"/>
        <end position="65"/>
    </location>
</feature>
<keyword evidence="1" id="KW-0812">Transmembrane</keyword>
<dbReference type="Proteomes" id="UP000783686">
    <property type="component" value="Unassembled WGS sequence"/>
</dbReference>
<comment type="caution">
    <text evidence="2">The sequence shown here is derived from an EMBL/GenBank/DDBJ whole genome shotgun (WGS) entry which is preliminary data.</text>
</comment>
<keyword evidence="3" id="KW-1185">Reference proteome</keyword>
<reference evidence="2" key="1">
    <citation type="submission" date="2020-09" db="EMBL/GenBank/DDBJ databases">
        <authorList>
            <person name="Kikuchi T."/>
        </authorList>
    </citation>
    <scope>NUCLEOTIDE SEQUENCE</scope>
    <source>
        <strain evidence="2">SH1</strain>
    </source>
</reference>
<sequence>MDFDTIYGAGYNKSTFYGLQYQAHDGAEQTLCYEKFGIFMFSILIFNCVLVLVNIVFVVIVVIAYKKVFCNWRMDEDFDIESLGSSFVSDKGRGFRSSWFNSLLKKPVDKPYDPTASQRSQLRKTVSQDERHDLIPAVKRRNSMEQLRLKKCVSFEDEPSPRRFNLNVEVHDEFQFADADAIKPADESSKTAKRSDL</sequence>
<dbReference type="EMBL" id="CAJFCW020000005">
    <property type="protein sequence ID" value="CAG9118145.1"/>
    <property type="molecule type" value="Genomic_DNA"/>
</dbReference>
<organism evidence="2 3">
    <name type="scientific">Bursaphelenchus okinawaensis</name>
    <dbReference type="NCBI Taxonomy" id="465554"/>
    <lineage>
        <taxon>Eukaryota</taxon>
        <taxon>Metazoa</taxon>
        <taxon>Ecdysozoa</taxon>
        <taxon>Nematoda</taxon>
        <taxon>Chromadorea</taxon>
        <taxon>Rhabditida</taxon>
        <taxon>Tylenchina</taxon>
        <taxon>Tylenchomorpha</taxon>
        <taxon>Aphelenchoidea</taxon>
        <taxon>Aphelenchoididae</taxon>
        <taxon>Bursaphelenchus</taxon>
    </lineage>
</organism>
<evidence type="ECO:0000313" key="3">
    <source>
        <dbReference type="Proteomes" id="UP000614601"/>
    </source>
</evidence>
<gene>
    <name evidence="2" type="ORF">BOKJ2_LOCUS10302</name>
</gene>
<keyword evidence="1" id="KW-0472">Membrane</keyword>
<dbReference type="Proteomes" id="UP000614601">
    <property type="component" value="Unassembled WGS sequence"/>
</dbReference>
<proteinExistence type="predicted"/>
<accession>A0A811L5J1</accession>
<evidence type="ECO:0000313" key="2">
    <source>
        <dbReference type="EMBL" id="CAD5223532.1"/>
    </source>
</evidence>
<keyword evidence="1" id="KW-1133">Transmembrane helix</keyword>